<dbReference type="PANTHER" id="PTHR11913">
    <property type="entry name" value="COFILIN-RELATED"/>
    <property type="match status" value="1"/>
</dbReference>
<evidence type="ECO:0000259" key="3">
    <source>
        <dbReference type="PROSITE" id="PS51263"/>
    </source>
</evidence>
<evidence type="ECO:0000256" key="1">
    <source>
        <dbReference type="ARBA" id="ARBA00006844"/>
    </source>
</evidence>
<gene>
    <name evidence="4" type="ORF">V1264_022095</name>
</gene>
<dbReference type="Gene3D" id="3.40.20.10">
    <property type="entry name" value="Severin"/>
    <property type="match status" value="1"/>
</dbReference>
<name>A0AAN9AJT5_9CAEN</name>
<evidence type="ECO:0000313" key="5">
    <source>
        <dbReference type="Proteomes" id="UP001374579"/>
    </source>
</evidence>
<comment type="caution">
    <text evidence="4">The sequence shown here is derived from an EMBL/GenBank/DDBJ whole genome shotgun (WGS) entry which is preliminary data.</text>
</comment>
<dbReference type="CDD" id="cd11286">
    <property type="entry name" value="ADF_cofilin_like"/>
    <property type="match status" value="1"/>
</dbReference>
<dbReference type="Proteomes" id="UP001374579">
    <property type="component" value="Unassembled WGS sequence"/>
</dbReference>
<evidence type="ECO:0000313" key="4">
    <source>
        <dbReference type="EMBL" id="KAK7088146.1"/>
    </source>
</evidence>
<evidence type="ECO:0000256" key="2">
    <source>
        <dbReference type="ARBA" id="ARBA00023203"/>
    </source>
</evidence>
<dbReference type="PRINTS" id="PR00006">
    <property type="entry name" value="COFILIN"/>
</dbReference>
<dbReference type="InterPro" id="IPR017904">
    <property type="entry name" value="ADF/Cofilin"/>
</dbReference>
<keyword evidence="2" id="KW-0009">Actin-binding</keyword>
<dbReference type="SUPFAM" id="SSF55753">
    <property type="entry name" value="Actin depolymerizing proteins"/>
    <property type="match status" value="1"/>
</dbReference>
<dbReference type="GO" id="GO:0015629">
    <property type="term" value="C:actin cytoskeleton"/>
    <property type="evidence" value="ECO:0007669"/>
    <property type="project" value="InterPro"/>
</dbReference>
<accession>A0AAN9AJT5</accession>
<reference evidence="4 5" key="1">
    <citation type="submission" date="2024-02" db="EMBL/GenBank/DDBJ databases">
        <title>Chromosome-scale genome assembly of the rough periwinkle Littorina saxatilis.</title>
        <authorList>
            <person name="De Jode A."/>
            <person name="Faria R."/>
            <person name="Formenti G."/>
            <person name="Sims Y."/>
            <person name="Smith T.P."/>
            <person name="Tracey A."/>
            <person name="Wood J.M.D."/>
            <person name="Zagrodzka Z.B."/>
            <person name="Johannesson K."/>
            <person name="Butlin R.K."/>
            <person name="Leder E.H."/>
        </authorList>
    </citation>
    <scope>NUCLEOTIDE SEQUENCE [LARGE SCALE GENOMIC DNA]</scope>
    <source>
        <strain evidence="4">Snail1</strain>
        <tissue evidence="4">Muscle</tissue>
    </source>
</reference>
<dbReference type="GO" id="GO:0003779">
    <property type="term" value="F:actin binding"/>
    <property type="evidence" value="ECO:0007669"/>
    <property type="project" value="UniProtKB-KW"/>
</dbReference>
<dbReference type="PROSITE" id="PS51263">
    <property type="entry name" value="ADF_H"/>
    <property type="match status" value="1"/>
</dbReference>
<dbReference type="InterPro" id="IPR002108">
    <property type="entry name" value="ADF-H"/>
</dbReference>
<dbReference type="EMBL" id="JBAMIC010004070">
    <property type="protein sequence ID" value="KAK7088146.1"/>
    <property type="molecule type" value="Genomic_DNA"/>
</dbReference>
<sequence length="148" mass="16920">MASGVAVDDCAKNIYQLVKMHGKDKLRYAVLRISDDLKKIVVDDEKMGTSERMDMEEPAHFMDVIRELPSDDGRYMIYDYPFEKEHRKCSKLILVMWVPSTIPIKKKMLYASSKDALKKACPDTAAEFQADCADDLCHDEIVAKLVKI</sequence>
<dbReference type="Pfam" id="PF00241">
    <property type="entry name" value="Cofilin_ADF"/>
    <property type="match status" value="1"/>
</dbReference>
<organism evidence="4 5">
    <name type="scientific">Littorina saxatilis</name>
    <dbReference type="NCBI Taxonomy" id="31220"/>
    <lineage>
        <taxon>Eukaryota</taxon>
        <taxon>Metazoa</taxon>
        <taxon>Spiralia</taxon>
        <taxon>Lophotrochozoa</taxon>
        <taxon>Mollusca</taxon>
        <taxon>Gastropoda</taxon>
        <taxon>Caenogastropoda</taxon>
        <taxon>Littorinimorpha</taxon>
        <taxon>Littorinoidea</taxon>
        <taxon>Littorinidae</taxon>
        <taxon>Littorina</taxon>
    </lineage>
</organism>
<dbReference type="AlphaFoldDB" id="A0AAN9AJT5"/>
<proteinExistence type="inferred from homology"/>
<dbReference type="InterPro" id="IPR029006">
    <property type="entry name" value="ADF-H/Gelsolin-like_dom_sf"/>
</dbReference>
<comment type="similarity">
    <text evidence="1">Belongs to the actin-binding proteins ADF family.</text>
</comment>
<feature type="domain" description="ADF-H" evidence="3">
    <location>
        <begin position="2"/>
        <end position="146"/>
    </location>
</feature>
<dbReference type="GO" id="GO:0030042">
    <property type="term" value="P:actin filament depolymerization"/>
    <property type="evidence" value="ECO:0007669"/>
    <property type="project" value="InterPro"/>
</dbReference>
<dbReference type="SMART" id="SM00102">
    <property type="entry name" value="ADF"/>
    <property type="match status" value="1"/>
</dbReference>
<keyword evidence="5" id="KW-1185">Reference proteome</keyword>
<protein>
    <recommendedName>
        <fullName evidence="3">ADF-H domain-containing protein</fullName>
    </recommendedName>
</protein>